<dbReference type="InterPro" id="IPR044068">
    <property type="entry name" value="CB"/>
</dbReference>
<dbReference type="InterPro" id="IPR011010">
    <property type="entry name" value="DNA_brk_join_enz"/>
</dbReference>
<keyword evidence="4 9" id="KW-0159">Chromosome partition</keyword>
<dbReference type="PANTHER" id="PTHR30349:SF81">
    <property type="entry name" value="TYROSINE RECOMBINASE XERC"/>
    <property type="match status" value="1"/>
</dbReference>
<evidence type="ECO:0000313" key="12">
    <source>
        <dbReference type="EMBL" id="MBB6677682.1"/>
    </source>
</evidence>
<dbReference type="InterPro" id="IPR013762">
    <property type="entry name" value="Integrase-like_cat_sf"/>
</dbReference>
<proteinExistence type="inferred from homology"/>
<dbReference type="GO" id="GO:0003677">
    <property type="term" value="F:DNA binding"/>
    <property type="evidence" value="ECO:0007669"/>
    <property type="project" value="UniProtKB-UniRule"/>
</dbReference>
<dbReference type="PROSITE" id="PS51900">
    <property type="entry name" value="CB"/>
    <property type="match status" value="1"/>
</dbReference>
<feature type="domain" description="Core-binding (CB)" evidence="11">
    <location>
        <begin position="1"/>
        <end position="85"/>
    </location>
</feature>
<dbReference type="Gene3D" id="1.10.150.130">
    <property type="match status" value="1"/>
</dbReference>
<evidence type="ECO:0000256" key="1">
    <source>
        <dbReference type="ARBA" id="ARBA00004496"/>
    </source>
</evidence>
<feature type="active site" description="O-(3'-phospho-DNA)-tyrosine intermediate" evidence="9">
    <location>
        <position position="277"/>
    </location>
</feature>
<keyword evidence="2 9" id="KW-0963">Cytoplasm</keyword>
<dbReference type="AlphaFoldDB" id="A0A841T9P3"/>
<dbReference type="HAMAP" id="MF_01808">
    <property type="entry name" value="Recomb_XerC_XerD"/>
    <property type="match status" value="1"/>
</dbReference>
<evidence type="ECO:0000313" key="13">
    <source>
        <dbReference type="Proteomes" id="UP000574133"/>
    </source>
</evidence>
<dbReference type="InterPro" id="IPR023009">
    <property type="entry name" value="Tyrosine_recombinase_XerC/XerD"/>
</dbReference>
<dbReference type="CDD" id="cd00798">
    <property type="entry name" value="INT_XerDC_C"/>
    <property type="match status" value="1"/>
</dbReference>
<dbReference type="EMBL" id="JACJVN010000034">
    <property type="protein sequence ID" value="MBB6677682.1"/>
    <property type="molecule type" value="Genomic_DNA"/>
</dbReference>
<evidence type="ECO:0000259" key="10">
    <source>
        <dbReference type="PROSITE" id="PS51898"/>
    </source>
</evidence>
<evidence type="ECO:0000259" key="11">
    <source>
        <dbReference type="PROSITE" id="PS51900"/>
    </source>
</evidence>
<dbReference type="Proteomes" id="UP000574133">
    <property type="component" value="Unassembled WGS sequence"/>
</dbReference>
<feature type="active site" evidence="9">
    <location>
        <position position="242"/>
    </location>
</feature>
<dbReference type="InterPro" id="IPR050090">
    <property type="entry name" value="Tyrosine_recombinase_XerCD"/>
</dbReference>
<comment type="subcellular location">
    <subcellularLocation>
        <location evidence="1 9">Cytoplasm</location>
    </subcellularLocation>
</comment>
<comment type="similarity">
    <text evidence="9">Belongs to the 'phage' integrase family. XerC subfamily.</text>
</comment>
<feature type="active site" evidence="9">
    <location>
        <position position="245"/>
    </location>
</feature>
<keyword evidence="3 9" id="KW-0132">Cell division</keyword>
<dbReference type="PANTHER" id="PTHR30349">
    <property type="entry name" value="PHAGE INTEGRASE-RELATED"/>
    <property type="match status" value="1"/>
</dbReference>
<accession>A0A841T9P3</accession>
<evidence type="ECO:0000256" key="5">
    <source>
        <dbReference type="ARBA" id="ARBA00022908"/>
    </source>
</evidence>
<dbReference type="NCBIfam" id="NF001399">
    <property type="entry name" value="PRK00283.1"/>
    <property type="match status" value="1"/>
</dbReference>
<dbReference type="Pfam" id="PF00589">
    <property type="entry name" value="Phage_integrase"/>
    <property type="match status" value="1"/>
</dbReference>
<dbReference type="GO" id="GO:0006313">
    <property type="term" value="P:DNA transposition"/>
    <property type="evidence" value="ECO:0007669"/>
    <property type="project" value="UniProtKB-UniRule"/>
</dbReference>
<protein>
    <recommendedName>
        <fullName evidence="9">Tyrosine recombinase XerC</fullName>
    </recommendedName>
</protein>
<evidence type="ECO:0000256" key="2">
    <source>
        <dbReference type="ARBA" id="ARBA00022490"/>
    </source>
</evidence>
<dbReference type="InterPro" id="IPR002104">
    <property type="entry name" value="Integrase_catalytic"/>
</dbReference>
<dbReference type="InterPro" id="IPR004107">
    <property type="entry name" value="Integrase_SAM-like_N"/>
</dbReference>
<dbReference type="GO" id="GO:0051301">
    <property type="term" value="P:cell division"/>
    <property type="evidence" value="ECO:0007669"/>
    <property type="project" value="UniProtKB-KW"/>
</dbReference>
<keyword evidence="5 9" id="KW-0229">DNA integration</keyword>
<sequence>MEQILTAYLEQLGSRKRLAPNTMDGYRRDLADLIRCLQQMGISELSEVRPHHLSAYMAQLRGKARSNATVQRRAVSIRTFFRYLADQGLVAVNPAMSIEAPRNARQPPRVLSEDEAVKLLESASADTPAGIRDRTMLETLYASGVRVSELLALDTSHVRVELGLLVCTGPGGKERMVPISSVCAEWMLKYVREARPKLLRQDKPQSALFLNHLGSRMTRQGFWKRLKQIAAEAGVDAEITPHTLRISFASHLLARGADLHSVQEMMGHAVSASTQFYQPAVKARLKEVYERAHPRSGRDH</sequence>
<name>A0A841T9P3_9BACL</name>
<comment type="function">
    <text evidence="9">Site-specific tyrosine recombinase, which acts by catalyzing the cutting and rejoining of the recombining DNA molecules. The XerC-XerD complex is essential to convert dimers of the bacterial chromosome into monomers to permit their segregation at cell division. It also contributes to the segregational stability of plasmids.</text>
</comment>
<dbReference type="GO" id="GO:0005737">
    <property type="term" value="C:cytoplasm"/>
    <property type="evidence" value="ECO:0007669"/>
    <property type="project" value="UniProtKB-SubCell"/>
</dbReference>
<feature type="domain" description="Tyr recombinase" evidence="10">
    <location>
        <begin position="106"/>
        <end position="290"/>
    </location>
</feature>
<evidence type="ECO:0000256" key="6">
    <source>
        <dbReference type="ARBA" id="ARBA00023125"/>
    </source>
</evidence>
<feature type="active site" evidence="9">
    <location>
        <position position="146"/>
    </location>
</feature>
<comment type="subunit">
    <text evidence="9">Forms a cyclic heterotetrameric complex composed of two molecules of XerC and two molecules of XerD.</text>
</comment>
<reference evidence="12 13" key="1">
    <citation type="submission" date="2020-08" db="EMBL/GenBank/DDBJ databases">
        <title>Cohnella phylogeny.</title>
        <authorList>
            <person name="Dunlap C."/>
        </authorList>
    </citation>
    <scope>NUCLEOTIDE SEQUENCE [LARGE SCALE GENOMIC DNA]</scope>
    <source>
        <strain evidence="12 13">DSM 103658</strain>
    </source>
</reference>
<evidence type="ECO:0000256" key="9">
    <source>
        <dbReference type="HAMAP-Rule" id="MF_01808"/>
    </source>
</evidence>
<dbReference type="Gene3D" id="1.10.443.10">
    <property type="entry name" value="Intergrase catalytic core"/>
    <property type="match status" value="1"/>
</dbReference>
<evidence type="ECO:0000256" key="8">
    <source>
        <dbReference type="ARBA" id="ARBA00023306"/>
    </source>
</evidence>
<keyword evidence="13" id="KW-1185">Reference proteome</keyword>
<keyword evidence="7 9" id="KW-0233">DNA recombination</keyword>
<comment type="caution">
    <text evidence="12">The sequence shown here is derived from an EMBL/GenBank/DDBJ whole genome shotgun (WGS) entry which is preliminary data.</text>
</comment>
<dbReference type="SUPFAM" id="SSF56349">
    <property type="entry name" value="DNA breaking-rejoining enzymes"/>
    <property type="match status" value="1"/>
</dbReference>
<dbReference type="PROSITE" id="PS51898">
    <property type="entry name" value="TYR_RECOMBINASE"/>
    <property type="match status" value="1"/>
</dbReference>
<evidence type="ECO:0000256" key="7">
    <source>
        <dbReference type="ARBA" id="ARBA00023172"/>
    </source>
</evidence>
<comment type="caution">
    <text evidence="9">Lacks conserved residue(s) required for the propagation of feature annotation.</text>
</comment>
<gene>
    <name evidence="9" type="primary">xerC</name>
    <name evidence="12" type="ORF">H4Q31_10125</name>
</gene>
<dbReference type="Pfam" id="PF02899">
    <property type="entry name" value="Phage_int_SAM_1"/>
    <property type="match status" value="1"/>
</dbReference>
<dbReference type="GO" id="GO:0009037">
    <property type="term" value="F:tyrosine-based site-specific recombinase activity"/>
    <property type="evidence" value="ECO:0007669"/>
    <property type="project" value="UniProtKB-UniRule"/>
</dbReference>
<evidence type="ECO:0000256" key="4">
    <source>
        <dbReference type="ARBA" id="ARBA00022829"/>
    </source>
</evidence>
<feature type="active site" evidence="9">
    <location>
        <position position="268"/>
    </location>
</feature>
<evidence type="ECO:0000256" key="3">
    <source>
        <dbReference type="ARBA" id="ARBA00022618"/>
    </source>
</evidence>
<dbReference type="InterPro" id="IPR010998">
    <property type="entry name" value="Integrase_recombinase_N"/>
</dbReference>
<organism evidence="12 13">
    <name type="scientific">Cohnella lubricantis</name>
    <dbReference type="NCBI Taxonomy" id="2163172"/>
    <lineage>
        <taxon>Bacteria</taxon>
        <taxon>Bacillati</taxon>
        <taxon>Bacillota</taxon>
        <taxon>Bacilli</taxon>
        <taxon>Bacillales</taxon>
        <taxon>Paenibacillaceae</taxon>
        <taxon>Cohnella</taxon>
    </lineage>
</organism>
<keyword evidence="6 9" id="KW-0238">DNA-binding</keyword>
<keyword evidence="8 9" id="KW-0131">Cell cycle</keyword>
<dbReference type="GO" id="GO:0007059">
    <property type="term" value="P:chromosome segregation"/>
    <property type="evidence" value="ECO:0007669"/>
    <property type="project" value="UniProtKB-UniRule"/>
</dbReference>